<dbReference type="PANTHER" id="PTHR11472">
    <property type="entry name" value="DNA REPAIR DEAD HELICASE RAD3/XP-D SUBFAMILY MEMBER"/>
    <property type="match status" value="1"/>
</dbReference>
<dbReference type="GO" id="GO:0016818">
    <property type="term" value="F:hydrolase activity, acting on acid anhydrides, in phosphorus-containing anhydrides"/>
    <property type="evidence" value="ECO:0007669"/>
    <property type="project" value="InterPro"/>
</dbReference>
<protein>
    <submittedName>
        <fullName evidence="12">ATP-dependent DNA helicase</fullName>
    </submittedName>
</protein>
<keyword evidence="6" id="KW-0408">Iron</keyword>
<dbReference type="Pfam" id="PF13307">
    <property type="entry name" value="Helicase_C_2"/>
    <property type="match status" value="1"/>
</dbReference>
<dbReference type="InterPro" id="IPR006555">
    <property type="entry name" value="ATP-dep_Helicase_C"/>
</dbReference>
<keyword evidence="3" id="KW-0378">Hydrolase</keyword>
<dbReference type="InterPro" id="IPR011604">
    <property type="entry name" value="PDDEXK-like_dom_sf"/>
</dbReference>
<dbReference type="SMART" id="SM00491">
    <property type="entry name" value="HELICc2"/>
    <property type="match status" value="1"/>
</dbReference>
<dbReference type="GO" id="GO:0051536">
    <property type="term" value="F:iron-sulfur cluster binding"/>
    <property type="evidence" value="ECO:0007669"/>
    <property type="project" value="UniProtKB-KW"/>
</dbReference>
<keyword evidence="8" id="KW-0238">DNA-binding</keyword>
<keyword evidence="5" id="KW-0067">ATP-binding</keyword>
<dbReference type="InterPro" id="IPR014013">
    <property type="entry name" value="Helic_SF1/SF2_ATP-bd_DinG/Rad3"/>
</dbReference>
<evidence type="ECO:0000256" key="7">
    <source>
        <dbReference type="ARBA" id="ARBA00023014"/>
    </source>
</evidence>
<dbReference type="Proteomes" id="UP000077752">
    <property type="component" value="Unassembled WGS sequence"/>
</dbReference>
<evidence type="ECO:0000256" key="5">
    <source>
        <dbReference type="ARBA" id="ARBA00022840"/>
    </source>
</evidence>
<comment type="caution">
    <text evidence="12">The sequence shown here is derived from an EMBL/GenBank/DDBJ whole genome shotgun (WGS) entry which is preliminary data.</text>
</comment>
<evidence type="ECO:0000256" key="9">
    <source>
        <dbReference type="ARBA" id="ARBA00023235"/>
    </source>
</evidence>
<keyword evidence="4 12" id="KW-0347">Helicase</keyword>
<keyword evidence="1" id="KW-0479">Metal-binding</keyword>
<sequence length="752" mass="83988">MTYKVAVRTLCEFTAKVGDLDLRFTPSPTAQEGIAGHRRVVLRRGEGYEAEVALEGVFGELEVRGRADGYIPARNCLEEIKTHRGDLASQPDNHRQLHWAQAKIYGWLMCQQRGLESINLALVYLDVDSDQETRFETSANASELRAFFDEQCGRFMQWAEAQSQRLLLRDAGLGALGFPWPSFRKGQRELAETVYKAVSTGRCLMAQATTGIGKTLGTLFPLLKAMARQPLDKIFFLTAKTPGRGLALDALRQVMAASPELALRSLELVARDKACEYPGTACHGEACPLARGFYDRLPAARAAAMQVPLLDKAQVRELALAHQVCPYYLAQELARWVDVLVADYNYYFDQNALLYGLAQTDQWRVAVAVDEAHNLVERARQMYSASLDQFHLQALRRDPPAGLGSALQGLNREWNRLYKDQVAPYQAGEQLPAAFIKALLRVVGLVQELMNRTPQAVDPALLQFFFQALQFVRLSEVFDQHFLFDISVRGAGRKRLATLCLRNVVPAPLVGPRMEAARSVTLFSATLNPRHFYADLLGMPADTAWLEVQSPFAAEQLQVRIVSQVSTRYQHRQASLAPIVELIAGQYRERPGNYLAFFSSFDYLQQVSGLLAERHPGIVQWAQSSGMDEAQRQGFLERFVENGQGVGFAVLGGAFAEGVDLPGTRLIGAFIATLGLPQVNPVNEQLKQRMGALFSSGFDYTYLYPGVRKVIQAAGRVIRGTEDRGMVMLIDDRFAEARIRRMFPTWWAPQDN</sequence>
<dbReference type="PANTHER" id="PTHR11472:SF34">
    <property type="entry name" value="REGULATOR OF TELOMERE ELONGATION HELICASE 1"/>
    <property type="match status" value="1"/>
</dbReference>
<proteinExistence type="inferred from homology"/>
<reference evidence="12 13" key="1">
    <citation type="submission" date="2016-03" db="EMBL/GenBank/DDBJ databases">
        <title>Draft Genome Assembly of Pseudomonas putida strain CBF10-2.</title>
        <authorList>
            <person name="Iyer R.S."/>
            <person name="Damania A."/>
        </authorList>
    </citation>
    <scope>NUCLEOTIDE SEQUENCE [LARGE SCALE GENOMIC DNA]</scope>
    <source>
        <strain evidence="12 13">CBF10-2</strain>
    </source>
</reference>
<keyword evidence="2" id="KW-0547">Nucleotide-binding</keyword>
<dbReference type="SUPFAM" id="SSF52540">
    <property type="entry name" value="P-loop containing nucleoside triphosphate hydrolases"/>
    <property type="match status" value="1"/>
</dbReference>
<dbReference type="InterPro" id="IPR045028">
    <property type="entry name" value="DinG/Rad3-like"/>
</dbReference>
<name>A0A177SVS4_PSEPU</name>
<dbReference type="PROSITE" id="PS51193">
    <property type="entry name" value="HELICASE_ATP_BIND_2"/>
    <property type="match status" value="1"/>
</dbReference>
<organism evidence="12 13">
    <name type="scientific">Pseudomonas putida</name>
    <name type="common">Arthrobacter siderocapsulatus</name>
    <dbReference type="NCBI Taxonomy" id="303"/>
    <lineage>
        <taxon>Bacteria</taxon>
        <taxon>Pseudomonadati</taxon>
        <taxon>Pseudomonadota</taxon>
        <taxon>Gammaproteobacteria</taxon>
        <taxon>Pseudomonadales</taxon>
        <taxon>Pseudomonadaceae</taxon>
        <taxon>Pseudomonas</taxon>
    </lineage>
</organism>
<dbReference type="Pfam" id="PF06733">
    <property type="entry name" value="DEAD_2"/>
    <property type="match status" value="1"/>
</dbReference>
<evidence type="ECO:0000256" key="3">
    <source>
        <dbReference type="ARBA" id="ARBA00022801"/>
    </source>
</evidence>
<evidence type="ECO:0000313" key="13">
    <source>
        <dbReference type="Proteomes" id="UP000077752"/>
    </source>
</evidence>
<evidence type="ECO:0000256" key="1">
    <source>
        <dbReference type="ARBA" id="ARBA00022723"/>
    </source>
</evidence>
<dbReference type="GO" id="GO:0046872">
    <property type="term" value="F:metal ion binding"/>
    <property type="evidence" value="ECO:0007669"/>
    <property type="project" value="UniProtKB-KW"/>
</dbReference>
<keyword evidence="9" id="KW-0413">Isomerase</keyword>
<evidence type="ECO:0000256" key="4">
    <source>
        <dbReference type="ARBA" id="ARBA00022806"/>
    </source>
</evidence>
<dbReference type="GO" id="GO:0003678">
    <property type="term" value="F:DNA helicase activity"/>
    <property type="evidence" value="ECO:0007669"/>
    <property type="project" value="InterPro"/>
</dbReference>
<dbReference type="GO" id="GO:0006139">
    <property type="term" value="P:nucleobase-containing compound metabolic process"/>
    <property type="evidence" value="ECO:0007669"/>
    <property type="project" value="InterPro"/>
</dbReference>
<dbReference type="AlphaFoldDB" id="A0A177SVS4"/>
<dbReference type="GO" id="GO:0005524">
    <property type="term" value="F:ATP binding"/>
    <property type="evidence" value="ECO:0007669"/>
    <property type="project" value="UniProtKB-KW"/>
</dbReference>
<evidence type="ECO:0000256" key="8">
    <source>
        <dbReference type="ARBA" id="ARBA00023125"/>
    </source>
</evidence>
<evidence type="ECO:0000256" key="10">
    <source>
        <dbReference type="ARBA" id="ARBA00038058"/>
    </source>
</evidence>
<dbReference type="InterPro" id="IPR027417">
    <property type="entry name" value="P-loop_NTPase"/>
</dbReference>
<evidence type="ECO:0000259" key="11">
    <source>
        <dbReference type="PROSITE" id="PS51193"/>
    </source>
</evidence>
<keyword evidence="7" id="KW-0411">Iron-sulfur</keyword>
<evidence type="ECO:0000256" key="6">
    <source>
        <dbReference type="ARBA" id="ARBA00023004"/>
    </source>
</evidence>
<dbReference type="Gene3D" id="1.10.275.30">
    <property type="match status" value="1"/>
</dbReference>
<dbReference type="RefSeq" id="WP_064301457.1">
    <property type="nucleotide sequence ID" value="NZ_LUCV01000004.1"/>
</dbReference>
<accession>A0A177SVS4</accession>
<evidence type="ECO:0000313" key="12">
    <source>
        <dbReference type="EMBL" id="OAI94889.1"/>
    </source>
</evidence>
<feature type="domain" description="Helicase ATP-binding" evidence="11">
    <location>
        <begin position="173"/>
        <end position="434"/>
    </location>
</feature>
<dbReference type="EMBL" id="LUCV01000004">
    <property type="protein sequence ID" value="OAI94889.1"/>
    <property type="molecule type" value="Genomic_DNA"/>
</dbReference>
<dbReference type="Gene3D" id="3.40.50.300">
    <property type="entry name" value="P-loop containing nucleotide triphosphate hydrolases"/>
    <property type="match status" value="2"/>
</dbReference>
<dbReference type="Gene3D" id="3.90.320.10">
    <property type="match status" value="1"/>
</dbReference>
<dbReference type="InterPro" id="IPR010614">
    <property type="entry name" value="RAD3-like_helicase_DEAD"/>
</dbReference>
<dbReference type="GO" id="GO:0003677">
    <property type="term" value="F:DNA binding"/>
    <property type="evidence" value="ECO:0007669"/>
    <property type="project" value="UniProtKB-KW"/>
</dbReference>
<evidence type="ECO:0000256" key="2">
    <source>
        <dbReference type="ARBA" id="ARBA00022741"/>
    </source>
</evidence>
<gene>
    <name evidence="12" type="ORF">AYO28_06840</name>
</gene>
<comment type="similarity">
    <text evidence="10">Belongs to the helicase family. DinG subfamily.</text>
</comment>